<dbReference type="EMBL" id="PDUG01000006">
    <property type="protein sequence ID" value="PIC17182.1"/>
    <property type="molecule type" value="Genomic_DNA"/>
</dbReference>
<evidence type="ECO:0000313" key="2">
    <source>
        <dbReference type="EMBL" id="PIC17182.1"/>
    </source>
</evidence>
<gene>
    <name evidence="2" type="primary">Cnig_chr_X.g23515</name>
    <name evidence="2" type="ORF">B9Z55_023515</name>
</gene>
<evidence type="ECO:0000313" key="3">
    <source>
        <dbReference type="Proteomes" id="UP000230233"/>
    </source>
</evidence>
<dbReference type="Proteomes" id="UP000230233">
    <property type="component" value="Chromosome X"/>
</dbReference>
<evidence type="ECO:0000256" key="1">
    <source>
        <dbReference type="SAM" id="MobiDB-lite"/>
    </source>
</evidence>
<feature type="compositionally biased region" description="Polar residues" evidence="1">
    <location>
        <begin position="12"/>
        <end position="34"/>
    </location>
</feature>
<organism evidence="2 3">
    <name type="scientific">Caenorhabditis nigoni</name>
    <dbReference type="NCBI Taxonomy" id="1611254"/>
    <lineage>
        <taxon>Eukaryota</taxon>
        <taxon>Metazoa</taxon>
        <taxon>Ecdysozoa</taxon>
        <taxon>Nematoda</taxon>
        <taxon>Chromadorea</taxon>
        <taxon>Rhabditida</taxon>
        <taxon>Rhabditina</taxon>
        <taxon>Rhabditomorpha</taxon>
        <taxon>Rhabditoidea</taxon>
        <taxon>Rhabditidae</taxon>
        <taxon>Peloderinae</taxon>
        <taxon>Caenorhabditis</taxon>
    </lineage>
</organism>
<dbReference type="AlphaFoldDB" id="A0A2G5SQE0"/>
<comment type="caution">
    <text evidence="2">The sequence shown here is derived from an EMBL/GenBank/DDBJ whole genome shotgun (WGS) entry which is preliminary data.</text>
</comment>
<feature type="compositionally biased region" description="Basic and acidic residues" evidence="1">
    <location>
        <begin position="1"/>
        <end position="11"/>
    </location>
</feature>
<feature type="compositionally biased region" description="Low complexity" evidence="1">
    <location>
        <begin position="37"/>
        <end position="51"/>
    </location>
</feature>
<reference evidence="3" key="1">
    <citation type="submission" date="2017-10" db="EMBL/GenBank/DDBJ databases">
        <title>Rapid genome shrinkage in a self-fertile nematode reveals novel sperm competition proteins.</title>
        <authorList>
            <person name="Yin D."/>
            <person name="Schwarz E.M."/>
            <person name="Thomas C.G."/>
            <person name="Felde R.L."/>
            <person name="Korf I.F."/>
            <person name="Cutter A.D."/>
            <person name="Schartner C.M."/>
            <person name="Ralston E.J."/>
            <person name="Meyer B.J."/>
            <person name="Haag E.S."/>
        </authorList>
    </citation>
    <scope>NUCLEOTIDE SEQUENCE [LARGE SCALE GENOMIC DNA]</scope>
    <source>
        <strain evidence="3">JU1422</strain>
    </source>
</reference>
<keyword evidence="3" id="KW-1185">Reference proteome</keyword>
<sequence length="149" mass="15890">MDVGKVEKAEKTPTTSLKIPAQLSNPEPQTSAKIETSGETSSTSSKASLGGNQNFQVIRASLETSTKASVQPTPPEETSTNIPNMAKISVTASTSQIETIASYNNLKSLKKKVSLAIEKMFKKKGDGIPPNLLSECLTTSLSFTGFYDM</sequence>
<proteinExistence type="predicted"/>
<accession>A0A2G5SQE0</accession>
<name>A0A2G5SQE0_9PELO</name>
<protein>
    <submittedName>
        <fullName evidence="2">Uncharacterized protein</fullName>
    </submittedName>
</protein>
<feature type="region of interest" description="Disordered" evidence="1">
    <location>
        <begin position="1"/>
        <end position="84"/>
    </location>
</feature>
<feature type="compositionally biased region" description="Polar residues" evidence="1">
    <location>
        <begin position="52"/>
        <end position="83"/>
    </location>
</feature>